<dbReference type="KEGG" id="sfm:108924620"/>
<reference evidence="1 2" key="1">
    <citation type="submission" date="2019-04" db="EMBL/GenBank/DDBJ databases">
        <authorList>
            <consortium name="Wellcome Sanger Institute Data Sharing"/>
        </authorList>
    </citation>
    <scope>NUCLEOTIDE SEQUENCE [LARGE SCALE GENOMIC DNA]</scope>
</reference>
<dbReference type="PANTHER" id="PTHR28434">
    <property type="entry name" value="PROTEIN C3ORF33"/>
    <property type="match status" value="1"/>
</dbReference>
<proteinExistence type="predicted"/>
<protein>
    <submittedName>
        <fullName evidence="1">Chromosome 3 open reading frame 33</fullName>
    </submittedName>
</protein>
<dbReference type="InterPro" id="IPR035437">
    <property type="entry name" value="SNase_OB-fold_sf"/>
</dbReference>
<dbReference type="InterPro" id="IPR042421">
    <property type="entry name" value="C3orf33-like"/>
</dbReference>
<dbReference type="Proteomes" id="UP000694397">
    <property type="component" value="Chromosome 10"/>
</dbReference>
<gene>
    <name evidence="1" type="primary">C3orf33</name>
    <name evidence="1" type="synonym">c18h3orf33</name>
</gene>
<organism evidence="1 2">
    <name type="scientific">Scleropages formosus</name>
    <name type="common">Asian bonytongue</name>
    <name type="synonym">Osteoglossum formosum</name>
    <dbReference type="NCBI Taxonomy" id="113540"/>
    <lineage>
        <taxon>Eukaryota</taxon>
        <taxon>Metazoa</taxon>
        <taxon>Chordata</taxon>
        <taxon>Craniata</taxon>
        <taxon>Vertebrata</taxon>
        <taxon>Euteleostomi</taxon>
        <taxon>Actinopterygii</taxon>
        <taxon>Neopterygii</taxon>
        <taxon>Teleostei</taxon>
        <taxon>Osteoglossocephala</taxon>
        <taxon>Osteoglossomorpha</taxon>
        <taxon>Osteoglossiformes</taxon>
        <taxon>Osteoglossidae</taxon>
        <taxon>Scleropages</taxon>
    </lineage>
</organism>
<dbReference type="PANTHER" id="PTHR28434:SF1">
    <property type="entry name" value="PROTEIN C3ORF33"/>
    <property type="match status" value="1"/>
</dbReference>
<reference evidence="1" key="3">
    <citation type="submission" date="2025-09" db="UniProtKB">
        <authorList>
            <consortium name="Ensembl"/>
        </authorList>
    </citation>
    <scope>IDENTIFICATION</scope>
</reference>
<dbReference type="OrthoDB" id="6220511at2759"/>
<dbReference type="GO" id="GO:0005615">
    <property type="term" value="C:extracellular space"/>
    <property type="evidence" value="ECO:0007669"/>
    <property type="project" value="TreeGrafter"/>
</dbReference>
<dbReference type="CTD" id="565816"/>
<dbReference type="SUPFAM" id="SSF50199">
    <property type="entry name" value="Staphylococcal nuclease"/>
    <property type="match status" value="1"/>
</dbReference>
<dbReference type="GeneTree" id="ENSGT00390000004493"/>
<sequence>MAERVSAASVGRSESVGVGKTSEKQEANFNIVQITSEVVEDHLTLVRNLSVALAAAGVIVLARSVRLMTKFGAASEIPAWFVEKNVRLRGCVRRVTETGLQVEHVPIRVPLLSPLLGKRHVDGLLDVRLAGVDVAEEGRAWLRQNLMATDMVWLRLIRREADTVDCLVSVSRNMLLNTCVNEELLRLGLGKTVPITGLHYRSRLYWGLHKRLLRAEAQAERRGRGLWKRQSVWTRMMEATSRTAVARLFRKLLRRP</sequence>
<evidence type="ECO:0000313" key="2">
    <source>
        <dbReference type="Proteomes" id="UP000694397"/>
    </source>
</evidence>
<name>A0A8C9QQB5_SCLFO</name>
<dbReference type="AlphaFoldDB" id="A0A8C9QQB5"/>
<evidence type="ECO:0000313" key="1">
    <source>
        <dbReference type="Ensembl" id="ENSSFOP00015002157.1"/>
    </source>
</evidence>
<dbReference type="Ensembl" id="ENSSFOT00015002199.2">
    <property type="protein sequence ID" value="ENSSFOP00015002157.1"/>
    <property type="gene ID" value="ENSSFOG00015001468.2"/>
</dbReference>
<dbReference type="Gene3D" id="2.40.50.90">
    <property type="match status" value="1"/>
</dbReference>
<reference evidence="1" key="2">
    <citation type="submission" date="2025-08" db="UniProtKB">
        <authorList>
            <consortium name="Ensembl"/>
        </authorList>
    </citation>
    <scope>IDENTIFICATION</scope>
</reference>
<keyword evidence="2" id="KW-1185">Reference proteome</keyword>
<accession>A0A8C9QQB5</accession>